<evidence type="ECO:0000313" key="2">
    <source>
        <dbReference type="Proteomes" id="UP000324748"/>
    </source>
</evidence>
<dbReference type="OrthoDB" id="411372at2759"/>
<proteinExistence type="predicted"/>
<dbReference type="EMBL" id="VSWC01000028">
    <property type="protein sequence ID" value="KAA1108329.1"/>
    <property type="molecule type" value="Genomic_DNA"/>
</dbReference>
<dbReference type="AlphaFoldDB" id="A0A5B0Q5J1"/>
<sequence>MASSAAAITDSLRLPNRKSSSSVLESMISQSAIQLELRRSFILIQEKSEQRMTTRNPA</sequence>
<organism evidence="1 2">
    <name type="scientific">Puccinia graminis f. sp. tritici</name>
    <dbReference type="NCBI Taxonomy" id="56615"/>
    <lineage>
        <taxon>Eukaryota</taxon>
        <taxon>Fungi</taxon>
        <taxon>Dikarya</taxon>
        <taxon>Basidiomycota</taxon>
        <taxon>Pucciniomycotina</taxon>
        <taxon>Pucciniomycetes</taxon>
        <taxon>Pucciniales</taxon>
        <taxon>Pucciniaceae</taxon>
        <taxon>Puccinia</taxon>
    </lineage>
</organism>
<dbReference type="Proteomes" id="UP000324748">
    <property type="component" value="Unassembled WGS sequence"/>
</dbReference>
<name>A0A5B0Q5J1_PUCGR</name>
<gene>
    <name evidence="1" type="ORF">PGT21_008294</name>
</gene>
<accession>A0A5B0Q5J1</accession>
<reference evidence="1 2" key="1">
    <citation type="submission" date="2019-05" db="EMBL/GenBank/DDBJ databases">
        <title>Emergence of the Ug99 lineage of the wheat stem rust pathogen through somatic hybridization.</title>
        <authorList>
            <person name="Li F."/>
            <person name="Upadhyaya N.M."/>
            <person name="Sperschneider J."/>
            <person name="Matny O."/>
            <person name="Nguyen-Phuc H."/>
            <person name="Mago R."/>
            <person name="Raley C."/>
            <person name="Miller M.E."/>
            <person name="Silverstein K.A.T."/>
            <person name="Henningsen E."/>
            <person name="Hirsch C.D."/>
            <person name="Visser B."/>
            <person name="Pretorius Z.A."/>
            <person name="Steffenson B.J."/>
            <person name="Schwessinger B."/>
            <person name="Dodds P.N."/>
            <person name="Figueroa M."/>
        </authorList>
    </citation>
    <scope>NUCLEOTIDE SEQUENCE [LARGE SCALE GENOMIC DNA]</scope>
    <source>
        <strain evidence="1">21-0</strain>
    </source>
</reference>
<evidence type="ECO:0000313" key="1">
    <source>
        <dbReference type="EMBL" id="KAA1108329.1"/>
    </source>
</evidence>
<keyword evidence="2" id="KW-1185">Reference proteome</keyword>
<comment type="caution">
    <text evidence="1">The sequence shown here is derived from an EMBL/GenBank/DDBJ whole genome shotgun (WGS) entry which is preliminary data.</text>
</comment>
<protein>
    <submittedName>
        <fullName evidence="1">Uncharacterized protein</fullName>
    </submittedName>
</protein>